<evidence type="ECO:0000256" key="1">
    <source>
        <dbReference type="SAM" id="MobiDB-lite"/>
    </source>
</evidence>
<name>A0A7S1KKV7_9EUKA</name>
<protein>
    <submittedName>
        <fullName evidence="2">Uncharacterized protein</fullName>
    </submittedName>
</protein>
<feature type="compositionally biased region" description="Basic and acidic residues" evidence="1">
    <location>
        <begin position="268"/>
        <end position="278"/>
    </location>
</feature>
<feature type="compositionally biased region" description="Polar residues" evidence="1">
    <location>
        <begin position="112"/>
        <end position="128"/>
    </location>
</feature>
<dbReference type="EMBL" id="HBGD01000115">
    <property type="protein sequence ID" value="CAD9076859.1"/>
    <property type="molecule type" value="Transcribed_RNA"/>
</dbReference>
<gene>
    <name evidence="2" type="ORF">PCOS0759_LOCUS90</name>
</gene>
<feature type="compositionally biased region" description="Low complexity" evidence="1">
    <location>
        <begin position="312"/>
        <end position="325"/>
    </location>
</feature>
<dbReference type="AlphaFoldDB" id="A0A7S1KKV7"/>
<feature type="compositionally biased region" description="Basic and acidic residues" evidence="1">
    <location>
        <begin position="98"/>
        <end position="110"/>
    </location>
</feature>
<feature type="region of interest" description="Disordered" evidence="1">
    <location>
        <begin position="78"/>
        <end position="147"/>
    </location>
</feature>
<evidence type="ECO:0000313" key="2">
    <source>
        <dbReference type="EMBL" id="CAD9076859.1"/>
    </source>
</evidence>
<accession>A0A7S1KKV7</accession>
<feature type="region of interest" description="Disordered" evidence="1">
    <location>
        <begin position="267"/>
        <end position="292"/>
    </location>
</feature>
<feature type="compositionally biased region" description="Basic and acidic residues" evidence="1">
    <location>
        <begin position="129"/>
        <end position="147"/>
    </location>
</feature>
<proteinExistence type="predicted"/>
<feature type="region of interest" description="Disordered" evidence="1">
    <location>
        <begin position="306"/>
        <end position="332"/>
    </location>
</feature>
<organism evidence="2">
    <name type="scientific">Percolomonas cosmopolitus</name>
    <dbReference type="NCBI Taxonomy" id="63605"/>
    <lineage>
        <taxon>Eukaryota</taxon>
        <taxon>Discoba</taxon>
        <taxon>Heterolobosea</taxon>
        <taxon>Tetramitia</taxon>
        <taxon>Eutetramitia</taxon>
        <taxon>Percolomonadidae</taxon>
        <taxon>Percolomonas</taxon>
    </lineage>
</organism>
<sequence>MPESERLNEKAEPFDASKIFGTTTQFQHFDVHAQPQQHHAQYGNPQYQLFASGPLTHPQAMPQISHHRPLPSYSQFAQNMMDSNSSSGSRNSVPSRDSLGERSPFTDRHSRNVIQHASTPKTNRNGSGTREKPAQIVHEKKQPIGGSEKDAIQGKVLLLVKISRVTCAQNTHHVSVPLEQFLIKVRFNGQARKFDVEDIRLKRHKAVAFKVDDFSLKRKNALLVELHDRKNYNGKKPFASKSILVEEVKQVAHKCDLRGVNVRVRTQVKRDGDDHPKDSLQNSNPLPPGKLKETAASLTKTGNPMQLFSEDTLLPPAQQPPAKTQKSVESPAEKHRFPAAIHYPDADDEKIVDLLLTLAEKHSGGVLVTENKSLCEQANQKCPSLCLEALKGNHTEISLQSLTESLEKIVSKAKESMDATKIKLPCIVFIHDSLSKLSPHMGKELNEFLMRDLRKDIQVYVVGPCGNDIRSPVWSLGIRQMSPRATQNTPQEKSGNISERAPVVPLYKIQTDVNPLILGREKRLKQARKRFRAEVPQKDNTLASFKTKRIGWFNVDETKIDALHAYQVVNREKDAQFLVLTGTDFSKTPSGVKKVPNFISLCTTKECFAWFAALLDLALPESHWKPWMKLKRGQIVPYLLVPFTTDASGRLCVNSSLVAHPLVLDSRIPREGTIKVGSIVGIQRRHFSDIFRVVKVSKWCASEHKDLDQKELETVGVHANMYRNVCTLQYVSPWSEQSGKEDILEYHEDLLRHYQIDDELGEHMDVLCQLISTHTIQKTKRTDSSL</sequence>
<feature type="compositionally biased region" description="Low complexity" evidence="1">
    <location>
        <begin position="82"/>
        <end position="97"/>
    </location>
</feature>
<reference evidence="2" key="1">
    <citation type="submission" date="2021-01" db="EMBL/GenBank/DDBJ databases">
        <authorList>
            <person name="Corre E."/>
            <person name="Pelletier E."/>
            <person name="Niang G."/>
            <person name="Scheremetjew M."/>
            <person name="Finn R."/>
            <person name="Kale V."/>
            <person name="Holt S."/>
            <person name="Cochrane G."/>
            <person name="Meng A."/>
            <person name="Brown T."/>
            <person name="Cohen L."/>
        </authorList>
    </citation>
    <scope>NUCLEOTIDE SEQUENCE</scope>
    <source>
        <strain evidence="2">WS</strain>
    </source>
</reference>